<dbReference type="InterPro" id="IPR003661">
    <property type="entry name" value="HisK_dim/P_dom"/>
</dbReference>
<keyword evidence="6" id="KW-0418">Kinase</keyword>
<dbReference type="InterPro" id="IPR003018">
    <property type="entry name" value="GAF"/>
</dbReference>
<name>A0ABN6VUC8_9BACT</name>
<dbReference type="InterPro" id="IPR029016">
    <property type="entry name" value="GAF-like_dom_sf"/>
</dbReference>
<feature type="domain" description="Histidine kinase" evidence="5">
    <location>
        <begin position="490"/>
        <end position="690"/>
    </location>
</feature>
<dbReference type="Gene3D" id="1.10.287.130">
    <property type="match status" value="1"/>
</dbReference>
<keyword evidence="4" id="KW-0812">Transmembrane</keyword>
<accession>A0ABN6VUC8</accession>
<dbReference type="PANTHER" id="PTHR43547:SF2">
    <property type="entry name" value="HYBRID SIGNAL TRANSDUCTION HISTIDINE KINASE C"/>
    <property type="match status" value="1"/>
</dbReference>
<feature type="transmembrane region" description="Helical" evidence="4">
    <location>
        <begin position="208"/>
        <end position="229"/>
    </location>
</feature>
<keyword evidence="4" id="KW-1133">Transmembrane helix</keyword>
<dbReference type="PANTHER" id="PTHR43547">
    <property type="entry name" value="TWO-COMPONENT HISTIDINE KINASE"/>
    <property type="match status" value="1"/>
</dbReference>
<sequence length="692" mass="76751">MTGQPMTMMQIILSSVAVILAAAVVLLSLWRGRGELSSWFLLLALVVTTSLEVFDLLTVTAPPRAFFWKRYALAAESFLPVGWLLVSLTRSREFGPRLISPLQWLLLLATAIFPVVPFFFPTSAFFYSPDFTVERVLFLSNVGYYFYLGLMVVIVIALINLESTYANAALASRWKIKFDFIGIGSFLAMLIFYYSQGLLYRTINMNLAPARSLVLILALAMMLYSAIAREDKVKIAVSRSIAYKSVVLLAVGLYLIVLGVLGEGLRYLGNAPQRAMAIGGAFIAGVCLLLVLLSETVKRKLKVFIHKNFYQSKYDYRTQWLQFTDRLAKARGEDMLMLAILSGYCEIFAMGNGGLFVSNDDGESFAWRAGHEMSRSEVCFRNADPVMKPMYERSWVVNLRDDDICLTEEQRHFVEGYAVTFLVPLFGSGKLEAILAMGNPVNQNEQYHYEDYDLMKTLACQASSALRNIRLAEDLAQSRELEVMGRLSTFILHDLKNLVYTLSLTVDNAHSHITDPEFQEDMLGTLANTVNRMKILISKLRQLPEKQLLTCEPVKLLQLAAEAAGMVADNGAIAVSGTDIEASADRDELLKVLVNLLVNALEATNGKGPVTVEVGQEEAPFIKVRDQGCGISEEFLRGQLFLPFKSTKSKGLGVGLYQCKQIVEAHGGRIDVTSEVGVGSVFTVLLPGPARP</sequence>
<dbReference type="InterPro" id="IPR003594">
    <property type="entry name" value="HATPase_dom"/>
</dbReference>
<dbReference type="InterPro" id="IPR004358">
    <property type="entry name" value="Sig_transdc_His_kin-like_C"/>
</dbReference>
<keyword evidence="7" id="KW-1185">Reference proteome</keyword>
<proteinExistence type="predicted"/>
<feature type="transmembrane region" description="Helical" evidence="4">
    <location>
        <begin position="336"/>
        <end position="357"/>
    </location>
</feature>
<evidence type="ECO:0000256" key="2">
    <source>
        <dbReference type="ARBA" id="ARBA00012438"/>
    </source>
</evidence>
<dbReference type="PROSITE" id="PS50109">
    <property type="entry name" value="HIS_KIN"/>
    <property type="match status" value="1"/>
</dbReference>
<evidence type="ECO:0000256" key="3">
    <source>
        <dbReference type="ARBA" id="ARBA00022553"/>
    </source>
</evidence>
<dbReference type="InterPro" id="IPR036890">
    <property type="entry name" value="HATPase_C_sf"/>
</dbReference>
<dbReference type="Gene3D" id="3.30.565.10">
    <property type="entry name" value="Histidine kinase-like ATPase, C-terminal domain"/>
    <property type="match status" value="1"/>
</dbReference>
<keyword evidence="4" id="KW-0472">Membrane</keyword>
<dbReference type="SUPFAM" id="SSF55874">
    <property type="entry name" value="ATPase domain of HSP90 chaperone/DNA topoisomerase II/histidine kinase"/>
    <property type="match status" value="1"/>
</dbReference>
<dbReference type="Pfam" id="PF13492">
    <property type="entry name" value="GAF_3"/>
    <property type="match status" value="1"/>
</dbReference>
<feature type="transmembrane region" description="Helical" evidence="4">
    <location>
        <begin position="102"/>
        <end position="124"/>
    </location>
</feature>
<evidence type="ECO:0000259" key="5">
    <source>
        <dbReference type="PROSITE" id="PS50109"/>
    </source>
</evidence>
<dbReference type="Gene3D" id="3.30.450.40">
    <property type="match status" value="1"/>
</dbReference>
<dbReference type="Proteomes" id="UP001317705">
    <property type="component" value="Chromosome"/>
</dbReference>
<dbReference type="PRINTS" id="PR00344">
    <property type="entry name" value="BCTRLSENSOR"/>
</dbReference>
<dbReference type="SUPFAM" id="SSF55781">
    <property type="entry name" value="GAF domain-like"/>
    <property type="match status" value="1"/>
</dbReference>
<feature type="transmembrane region" description="Helical" evidence="4">
    <location>
        <begin position="241"/>
        <end position="262"/>
    </location>
</feature>
<dbReference type="EMBL" id="AP027151">
    <property type="protein sequence ID" value="BDV43072.1"/>
    <property type="molecule type" value="Genomic_DNA"/>
</dbReference>
<dbReference type="SMART" id="SM00387">
    <property type="entry name" value="HATPase_c"/>
    <property type="match status" value="1"/>
</dbReference>
<dbReference type="RefSeq" id="WP_281999189.1">
    <property type="nucleotide sequence ID" value="NZ_AP027151.1"/>
</dbReference>
<dbReference type="InterPro" id="IPR014265">
    <property type="entry name" value="XrtA/PrsK"/>
</dbReference>
<dbReference type="GO" id="GO:0016301">
    <property type="term" value="F:kinase activity"/>
    <property type="evidence" value="ECO:0007669"/>
    <property type="project" value="UniProtKB-KW"/>
</dbReference>
<gene>
    <name evidence="6" type="ORF">GURASL_19950</name>
</gene>
<dbReference type="CDD" id="cd00082">
    <property type="entry name" value="HisKA"/>
    <property type="match status" value="1"/>
</dbReference>
<dbReference type="Pfam" id="PF02518">
    <property type="entry name" value="HATPase_c"/>
    <property type="match status" value="1"/>
</dbReference>
<evidence type="ECO:0000313" key="7">
    <source>
        <dbReference type="Proteomes" id="UP001317705"/>
    </source>
</evidence>
<dbReference type="NCBIfam" id="TIGR02916">
    <property type="entry name" value="PEP_his_kin"/>
    <property type="match status" value="1"/>
</dbReference>
<evidence type="ECO:0000256" key="4">
    <source>
        <dbReference type="SAM" id="Phobius"/>
    </source>
</evidence>
<feature type="transmembrane region" description="Helical" evidence="4">
    <location>
        <begin position="144"/>
        <end position="166"/>
    </location>
</feature>
<feature type="transmembrane region" description="Helical" evidence="4">
    <location>
        <begin position="6"/>
        <end position="27"/>
    </location>
</feature>
<keyword evidence="6" id="KW-0808">Transferase</keyword>
<reference evidence="6 7" key="1">
    <citation type="submission" date="2022-12" db="EMBL/GenBank/DDBJ databases">
        <title>Polyphasic characterization of Geotalea uranireducens NIT-SL11 newly isolated from a complex of sewage sludge and microbially reduced graphene oxide.</title>
        <authorList>
            <person name="Xie L."/>
            <person name="Yoshida N."/>
            <person name="Meng L."/>
        </authorList>
    </citation>
    <scope>NUCLEOTIDE SEQUENCE [LARGE SCALE GENOMIC DNA]</scope>
    <source>
        <strain evidence="6 7">NIT-SL11</strain>
    </source>
</reference>
<evidence type="ECO:0000256" key="1">
    <source>
        <dbReference type="ARBA" id="ARBA00000085"/>
    </source>
</evidence>
<feature type="transmembrane region" description="Helical" evidence="4">
    <location>
        <begin position="178"/>
        <end position="196"/>
    </location>
</feature>
<keyword evidence="3" id="KW-0597">Phosphoprotein</keyword>
<organism evidence="6 7">
    <name type="scientific">Geotalea uraniireducens</name>
    <dbReference type="NCBI Taxonomy" id="351604"/>
    <lineage>
        <taxon>Bacteria</taxon>
        <taxon>Pseudomonadati</taxon>
        <taxon>Thermodesulfobacteriota</taxon>
        <taxon>Desulfuromonadia</taxon>
        <taxon>Geobacterales</taxon>
        <taxon>Geobacteraceae</taxon>
        <taxon>Geotalea</taxon>
    </lineage>
</organism>
<evidence type="ECO:0000313" key="6">
    <source>
        <dbReference type="EMBL" id="BDV43072.1"/>
    </source>
</evidence>
<feature type="transmembrane region" description="Helical" evidence="4">
    <location>
        <begin position="39"/>
        <end position="59"/>
    </location>
</feature>
<feature type="transmembrane region" description="Helical" evidence="4">
    <location>
        <begin position="71"/>
        <end position="90"/>
    </location>
</feature>
<dbReference type="InterPro" id="IPR005467">
    <property type="entry name" value="His_kinase_dom"/>
</dbReference>
<feature type="transmembrane region" description="Helical" evidence="4">
    <location>
        <begin position="274"/>
        <end position="293"/>
    </location>
</feature>
<dbReference type="EC" id="2.7.13.3" evidence="2"/>
<comment type="catalytic activity">
    <reaction evidence="1">
        <text>ATP + protein L-histidine = ADP + protein N-phospho-L-histidine.</text>
        <dbReference type="EC" id="2.7.13.3"/>
    </reaction>
</comment>
<protein>
    <recommendedName>
        <fullName evidence="2">histidine kinase</fullName>
        <ecNumber evidence="2">2.7.13.3</ecNumber>
    </recommendedName>
</protein>